<dbReference type="PANTHER" id="PTHR12608">
    <property type="entry name" value="TRANSMEMBRANE PROTEIN HTP-1 RELATED"/>
    <property type="match status" value="1"/>
</dbReference>
<dbReference type="EMBL" id="PIPF01000001">
    <property type="protein sequence ID" value="RWU85468.1"/>
    <property type="molecule type" value="Genomic_DNA"/>
</dbReference>
<dbReference type="RefSeq" id="WP_007928124.1">
    <property type="nucleotide sequence ID" value="NZ_ALWX01000049.1"/>
</dbReference>
<dbReference type="Pfam" id="PF01169">
    <property type="entry name" value="GDT1"/>
    <property type="match status" value="2"/>
</dbReference>
<keyword evidence="4 6" id="KW-1133">Transmembrane helix</keyword>
<dbReference type="GO" id="GO:0046873">
    <property type="term" value="F:metal ion transmembrane transporter activity"/>
    <property type="evidence" value="ECO:0007669"/>
    <property type="project" value="InterPro"/>
</dbReference>
<feature type="transmembrane region" description="Helical" evidence="6">
    <location>
        <begin position="66"/>
        <end position="86"/>
    </location>
</feature>
<keyword evidence="5 6" id="KW-0472">Membrane</keyword>
<dbReference type="PANTHER" id="PTHR12608:SF1">
    <property type="entry name" value="TRANSMEMBRANE PROTEIN 165"/>
    <property type="match status" value="1"/>
</dbReference>
<feature type="transmembrane region" description="Helical" evidence="6">
    <location>
        <begin position="107"/>
        <end position="131"/>
    </location>
</feature>
<dbReference type="eggNOG" id="COG2119">
    <property type="taxonomic scope" value="Bacteria"/>
</dbReference>
<evidence type="ECO:0000256" key="4">
    <source>
        <dbReference type="ARBA" id="ARBA00022989"/>
    </source>
</evidence>
<organism evidence="7 9">
    <name type="scientific">Janibacter hoylei PVAS-1</name>
    <dbReference type="NCBI Taxonomy" id="1210046"/>
    <lineage>
        <taxon>Bacteria</taxon>
        <taxon>Bacillati</taxon>
        <taxon>Actinomycetota</taxon>
        <taxon>Actinomycetes</taxon>
        <taxon>Micrococcales</taxon>
        <taxon>Intrasporangiaceae</taxon>
        <taxon>Janibacter</taxon>
    </lineage>
</organism>
<accession>K1E186</accession>
<dbReference type="Proteomes" id="UP000004474">
    <property type="component" value="Unassembled WGS sequence"/>
</dbReference>
<evidence type="ECO:0000313" key="8">
    <source>
        <dbReference type="EMBL" id="RWU85468.1"/>
    </source>
</evidence>
<name>K1E186_9MICO</name>
<feature type="transmembrane region" description="Helical" evidence="6">
    <location>
        <begin position="137"/>
        <end position="161"/>
    </location>
</feature>
<comment type="similarity">
    <text evidence="2 6">Belongs to the GDT1 family.</text>
</comment>
<evidence type="ECO:0000256" key="3">
    <source>
        <dbReference type="ARBA" id="ARBA00022692"/>
    </source>
</evidence>
<evidence type="ECO:0000313" key="10">
    <source>
        <dbReference type="Proteomes" id="UP000288711"/>
    </source>
</evidence>
<dbReference type="STRING" id="1210046.B277_11275"/>
<protein>
    <recommendedName>
        <fullName evidence="6">GDT1 family protein</fullName>
    </recommendedName>
</protein>
<comment type="subcellular location">
    <subcellularLocation>
        <location evidence="1 6">Membrane</location>
        <topology evidence="1 6">Multi-pass membrane protein</topology>
    </subcellularLocation>
</comment>
<evidence type="ECO:0000256" key="6">
    <source>
        <dbReference type="RuleBase" id="RU365102"/>
    </source>
</evidence>
<evidence type="ECO:0000313" key="7">
    <source>
        <dbReference type="EMBL" id="EKA60756.1"/>
    </source>
</evidence>
<gene>
    <name evidence="7" type="ORF">B277_11275</name>
    <name evidence="8" type="ORF">CWN80_00270</name>
</gene>
<keyword evidence="10" id="KW-1185">Reference proteome</keyword>
<comment type="caution">
    <text evidence="7">The sequence shown here is derived from an EMBL/GenBank/DDBJ whole genome shotgun (WGS) entry which is preliminary data.</text>
</comment>
<evidence type="ECO:0000313" key="9">
    <source>
        <dbReference type="Proteomes" id="UP000004474"/>
    </source>
</evidence>
<dbReference type="PATRIC" id="fig|1210046.3.peg.2162"/>
<dbReference type="Proteomes" id="UP000288711">
    <property type="component" value="Unassembled WGS sequence"/>
</dbReference>
<dbReference type="OrthoDB" id="5188730at2"/>
<feature type="transmembrane region" description="Helical" evidence="6">
    <location>
        <begin position="37"/>
        <end position="60"/>
    </location>
</feature>
<dbReference type="AlphaFoldDB" id="K1E186"/>
<evidence type="ECO:0000256" key="1">
    <source>
        <dbReference type="ARBA" id="ARBA00004141"/>
    </source>
</evidence>
<evidence type="ECO:0000256" key="5">
    <source>
        <dbReference type="ARBA" id="ARBA00023136"/>
    </source>
</evidence>
<dbReference type="InterPro" id="IPR001727">
    <property type="entry name" value="GDT1-like"/>
</dbReference>
<dbReference type="EMBL" id="ALWX01000049">
    <property type="protein sequence ID" value="EKA60756.1"/>
    <property type="molecule type" value="Genomic_DNA"/>
</dbReference>
<proteinExistence type="inferred from homology"/>
<evidence type="ECO:0000256" key="2">
    <source>
        <dbReference type="ARBA" id="ARBA00009190"/>
    </source>
</evidence>
<dbReference type="GO" id="GO:0016020">
    <property type="term" value="C:membrane"/>
    <property type="evidence" value="ECO:0007669"/>
    <property type="project" value="UniProtKB-SubCell"/>
</dbReference>
<reference evidence="8" key="3">
    <citation type="submission" date="2017-11" db="EMBL/GenBank/DDBJ databases">
        <authorList>
            <person name="Seuylemezian A."/>
            <person name="Cooper K."/>
            <person name="Vaishampayan P."/>
        </authorList>
    </citation>
    <scope>NUCLEOTIDE SEQUENCE</scope>
    <source>
        <strain evidence="8">PVAS-1</strain>
    </source>
</reference>
<sequence length="194" mass="20235">MFSALVLSTVVIFVAELGDKSQLMAMTFATRYRARDVILGITAATAIVHLASVGIGYFIGASFERYQGPIAIAAGIAFLGFAAWTLRGDELTDEEAQKARKAKGSALLAVGLAFFLAELGDKTMLATITLAVREDWFGTWIGSTVGMVAADALAIGVGALLGRKLPEKVIQYGAAAAFAIFGLVLVAEGAGWLG</sequence>
<feature type="transmembrane region" description="Helical" evidence="6">
    <location>
        <begin position="173"/>
        <end position="193"/>
    </location>
</feature>
<keyword evidence="3 6" id="KW-0812">Transmembrane</keyword>
<reference evidence="8 10" key="1">
    <citation type="journal article" date="2009" name="Int. J. Syst. Evol. Microbiol.">
        <title>Janibacter hoylei sp. nov., Bacillus isronensis sp. nov. and Bacillus aryabhattai sp. nov., isolated from cryotubes used for collecting air from the upper atmosphere.</title>
        <authorList>
            <person name="Shivaji S."/>
            <person name="Chaturvedi P."/>
            <person name="Begum Z."/>
            <person name="Pindi P.K."/>
            <person name="Manorama R."/>
            <person name="Padmanaban D.A."/>
            <person name="Shouche Y.S."/>
            <person name="Pawar S."/>
            <person name="Vaishampayan P."/>
            <person name="Dutt C.B."/>
            <person name="Datta G.N."/>
            <person name="Manchanda R.K."/>
            <person name="Rao U.R."/>
            <person name="Bhargava P.M."/>
            <person name="Narlikar J.V."/>
        </authorList>
    </citation>
    <scope>NUCLEOTIDE SEQUENCE [LARGE SCALE GENOMIC DNA]</scope>
    <source>
        <strain evidence="8 10">PVAS-1</strain>
    </source>
</reference>
<reference evidence="7 9" key="2">
    <citation type="journal article" date="2012" name="J. Bacteriol.">
        <title>Genome Sequence of Janibacter hoylei MTCC8307, Isolated from the Stratospheric Air.</title>
        <authorList>
            <person name="Pawar S.P."/>
            <person name="Dhotre D.P."/>
            <person name="Shetty S.A."/>
            <person name="Chowdhury S.P."/>
            <person name="Chaudhari B.L."/>
            <person name="Shouche Y.S."/>
        </authorList>
    </citation>
    <scope>NUCLEOTIDE SEQUENCE [LARGE SCALE GENOMIC DNA]</scope>
    <source>
        <strain evidence="7 9">PVAS-1</strain>
    </source>
</reference>